<evidence type="ECO:0000256" key="2">
    <source>
        <dbReference type="ARBA" id="ARBA00023015"/>
    </source>
</evidence>
<dbReference type="Gene3D" id="1.10.10.10">
    <property type="entry name" value="Winged helix-like DNA-binding domain superfamily/Winged helix DNA-binding domain"/>
    <property type="match status" value="1"/>
</dbReference>
<comment type="caution">
    <text evidence="8">The sequence shown here is derived from an EMBL/GenBank/DDBJ whole genome shotgun (WGS) entry which is preliminary data.</text>
</comment>
<dbReference type="InterPro" id="IPR013325">
    <property type="entry name" value="RNA_pol_sigma_r2"/>
</dbReference>
<dbReference type="SUPFAM" id="SSF88946">
    <property type="entry name" value="Sigma2 domain of RNA polymerase sigma factors"/>
    <property type="match status" value="1"/>
</dbReference>
<keyword evidence="9" id="KW-1185">Reference proteome</keyword>
<dbReference type="InterPro" id="IPR036388">
    <property type="entry name" value="WH-like_DNA-bd_sf"/>
</dbReference>
<feature type="domain" description="RNA polymerase sigma factor 70 region 4 type 2" evidence="7">
    <location>
        <begin position="117"/>
        <end position="166"/>
    </location>
</feature>
<dbReference type="Pfam" id="PF08281">
    <property type="entry name" value="Sigma70_r4_2"/>
    <property type="match status" value="1"/>
</dbReference>
<evidence type="ECO:0000256" key="4">
    <source>
        <dbReference type="ARBA" id="ARBA00023125"/>
    </source>
</evidence>
<evidence type="ECO:0000313" key="9">
    <source>
        <dbReference type="Proteomes" id="UP001589608"/>
    </source>
</evidence>
<dbReference type="CDD" id="cd06171">
    <property type="entry name" value="Sigma70_r4"/>
    <property type="match status" value="1"/>
</dbReference>
<dbReference type="RefSeq" id="WP_246656259.1">
    <property type="nucleotide sequence ID" value="NZ_CP061913.1"/>
</dbReference>
<dbReference type="EMBL" id="JBHMCA010000042">
    <property type="protein sequence ID" value="MFB9445296.1"/>
    <property type="molecule type" value="Genomic_DNA"/>
</dbReference>
<evidence type="ECO:0000259" key="7">
    <source>
        <dbReference type="Pfam" id="PF08281"/>
    </source>
</evidence>
<evidence type="ECO:0000256" key="1">
    <source>
        <dbReference type="ARBA" id="ARBA00010641"/>
    </source>
</evidence>
<organism evidence="8 9">
    <name type="scientific">Dactylosporangium vinaceum</name>
    <dbReference type="NCBI Taxonomy" id="53362"/>
    <lineage>
        <taxon>Bacteria</taxon>
        <taxon>Bacillati</taxon>
        <taxon>Actinomycetota</taxon>
        <taxon>Actinomycetes</taxon>
        <taxon>Micromonosporales</taxon>
        <taxon>Micromonosporaceae</taxon>
        <taxon>Dactylosporangium</taxon>
    </lineage>
</organism>
<dbReference type="InterPro" id="IPR007627">
    <property type="entry name" value="RNA_pol_sigma70_r2"/>
</dbReference>
<reference evidence="8 9" key="1">
    <citation type="submission" date="2024-09" db="EMBL/GenBank/DDBJ databases">
        <authorList>
            <person name="Sun Q."/>
            <person name="Mori K."/>
        </authorList>
    </citation>
    <scope>NUCLEOTIDE SEQUENCE [LARGE SCALE GENOMIC DNA]</scope>
    <source>
        <strain evidence="8 9">JCM 3307</strain>
    </source>
</reference>
<dbReference type="InterPro" id="IPR014284">
    <property type="entry name" value="RNA_pol_sigma-70_dom"/>
</dbReference>
<dbReference type="Pfam" id="PF04542">
    <property type="entry name" value="Sigma70_r2"/>
    <property type="match status" value="1"/>
</dbReference>
<keyword evidence="4" id="KW-0238">DNA-binding</keyword>
<sequence length="181" mass="19829">MAPPEADTDLVADRFDEVFDRYYGHIYAYAARRLGPDLAEDVASETFLVAYDRRAGFDPARGEVRPWLYGIASNLIMRHSRAEARRLKALARSAEPDAGPDHAELVPGRVDAGGARARLAAALNRLSLGDRDVLLLIAWAGLTQQEAAAALGIPSGTARSRLHRARHEMRKALGTDTEVER</sequence>
<dbReference type="SUPFAM" id="SSF88659">
    <property type="entry name" value="Sigma3 and sigma4 domains of RNA polymerase sigma factors"/>
    <property type="match status" value="1"/>
</dbReference>
<dbReference type="InterPro" id="IPR013249">
    <property type="entry name" value="RNA_pol_sigma70_r4_t2"/>
</dbReference>
<proteinExistence type="inferred from homology"/>
<dbReference type="Gene3D" id="1.10.1740.10">
    <property type="match status" value="1"/>
</dbReference>
<keyword evidence="2" id="KW-0805">Transcription regulation</keyword>
<evidence type="ECO:0000256" key="5">
    <source>
        <dbReference type="ARBA" id="ARBA00023163"/>
    </source>
</evidence>
<evidence type="ECO:0000313" key="8">
    <source>
        <dbReference type="EMBL" id="MFB9445296.1"/>
    </source>
</evidence>
<dbReference type="InterPro" id="IPR039425">
    <property type="entry name" value="RNA_pol_sigma-70-like"/>
</dbReference>
<name>A0ABV5M8Z5_9ACTN</name>
<keyword evidence="3" id="KW-0731">Sigma factor</keyword>
<dbReference type="PANTHER" id="PTHR43133">
    <property type="entry name" value="RNA POLYMERASE ECF-TYPE SIGMA FACTO"/>
    <property type="match status" value="1"/>
</dbReference>
<dbReference type="Proteomes" id="UP001589608">
    <property type="component" value="Unassembled WGS sequence"/>
</dbReference>
<dbReference type="InterPro" id="IPR013324">
    <property type="entry name" value="RNA_pol_sigma_r3/r4-like"/>
</dbReference>
<dbReference type="NCBIfam" id="TIGR02937">
    <property type="entry name" value="sigma70-ECF"/>
    <property type="match status" value="1"/>
</dbReference>
<dbReference type="PANTHER" id="PTHR43133:SF8">
    <property type="entry name" value="RNA POLYMERASE SIGMA FACTOR HI_1459-RELATED"/>
    <property type="match status" value="1"/>
</dbReference>
<keyword evidence="5" id="KW-0804">Transcription</keyword>
<protein>
    <submittedName>
        <fullName evidence="8">RNA polymerase sigma factor</fullName>
    </submittedName>
</protein>
<comment type="similarity">
    <text evidence="1">Belongs to the sigma-70 factor family. ECF subfamily.</text>
</comment>
<feature type="domain" description="RNA polymerase sigma-70 region 2" evidence="6">
    <location>
        <begin position="19"/>
        <end position="86"/>
    </location>
</feature>
<gene>
    <name evidence="8" type="ORF">ACFFTR_19650</name>
</gene>
<accession>A0ABV5M8Z5</accession>
<evidence type="ECO:0000256" key="3">
    <source>
        <dbReference type="ARBA" id="ARBA00023082"/>
    </source>
</evidence>
<evidence type="ECO:0000259" key="6">
    <source>
        <dbReference type="Pfam" id="PF04542"/>
    </source>
</evidence>